<name>A0A2N8L1Y7_9BURK</name>
<keyword evidence="3" id="KW-0547">Nucleotide-binding</keyword>
<evidence type="ECO:0000256" key="1">
    <source>
        <dbReference type="ARBA" id="ARBA00010688"/>
    </source>
</evidence>
<dbReference type="InterPro" id="IPR002173">
    <property type="entry name" value="Carboh/pur_kinase_PfkB_CS"/>
</dbReference>
<keyword evidence="5" id="KW-0067">ATP-binding</keyword>
<evidence type="ECO:0000256" key="5">
    <source>
        <dbReference type="ARBA" id="ARBA00022840"/>
    </source>
</evidence>
<dbReference type="SUPFAM" id="SSF53613">
    <property type="entry name" value="Ribokinase-like"/>
    <property type="match status" value="1"/>
</dbReference>
<organism evidence="7 8">
    <name type="scientific">Kinneretia aquatilis</name>
    <dbReference type="NCBI Taxonomy" id="2070761"/>
    <lineage>
        <taxon>Bacteria</taxon>
        <taxon>Pseudomonadati</taxon>
        <taxon>Pseudomonadota</taxon>
        <taxon>Betaproteobacteria</taxon>
        <taxon>Burkholderiales</taxon>
        <taxon>Sphaerotilaceae</taxon>
        <taxon>Roseateles</taxon>
    </lineage>
</organism>
<dbReference type="GO" id="GO:0005524">
    <property type="term" value="F:ATP binding"/>
    <property type="evidence" value="ECO:0007669"/>
    <property type="project" value="UniProtKB-KW"/>
</dbReference>
<dbReference type="CDD" id="cd01167">
    <property type="entry name" value="bac_FRK"/>
    <property type="match status" value="1"/>
</dbReference>
<dbReference type="PROSITE" id="PS00584">
    <property type="entry name" value="PFKB_KINASES_2"/>
    <property type="match status" value="1"/>
</dbReference>
<evidence type="ECO:0000256" key="4">
    <source>
        <dbReference type="ARBA" id="ARBA00022777"/>
    </source>
</evidence>
<keyword evidence="4 7" id="KW-0418">Kinase</keyword>
<dbReference type="Gene3D" id="3.40.1190.20">
    <property type="match status" value="1"/>
</dbReference>
<dbReference type="EMBL" id="POSP01000003">
    <property type="protein sequence ID" value="PND39721.1"/>
    <property type="molecule type" value="Genomic_DNA"/>
</dbReference>
<evidence type="ECO:0000259" key="6">
    <source>
        <dbReference type="Pfam" id="PF00294"/>
    </source>
</evidence>
<sequence>MHDAPLMLCAGEALTDMIHQGGAQWLARVGGSTWNVARALAALGERTAFAGAVSADRFGDELWAASEAVGLDLRLMQRAPRSPLLAMVEQGEPPRYFFIGDDSADLYFDPTALPEGWSRKLRWAHFGGISLAREPLAGRLVALAEHLKEQGVAISYDPNYRKVMDERYTPTLHRMAAVADLIKVSDDDLRGLFPGLELDAALQRLRALNPSALCLLTRGGHGASLYRGEERVDATAPAVAVVDTVGAGDASAAGLLYSLSRHPDRPLQAHLHAALAAGSAACLQSGATPPTPLAMGQLFDQLQEQHAKDKVPS</sequence>
<evidence type="ECO:0000256" key="2">
    <source>
        <dbReference type="ARBA" id="ARBA00022679"/>
    </source>
</evidence>
<reference evidence="7 8" key="1">
    <citation type="submission" date="2018-01" db="EMBL/GenBank/DDBJ databases">
        <title>Draft genome sequence of Paucibacter aquatile CR182 isolated from freshwater of the Nakdong River.</title>
        <authorList>
            <person name="Choi A."/>
            <person name="Chung E.J."/>
        </authorList>
    </citation>
    <scope>NUCLEOTIDE SEQUENCE [LARGE SCALE GENOMIC DNA]</scope>
    <source>
        <strain evidence="7 8">CR182</strain>
    </source>
</reference>
<dbReference type="InterPro" id="IPR029056">
    <property type="entry name" value="Ribokinase-like"/>
</dbReference>
<evidence type="ECO:0000313" key="8">
    <source>
        <dbReference type="Proteomes" id="UP000235916"/>
    </source>
</evidence>
<comment type="caution">
    <text evidence="7">The sequence shown here is derived from an EMBL/GenBank/DDBJ whole genome shotgun (WGS) entry which is preliminary data.</text>
</comment>
<comment type="similarity">
    <text evidence="1">Belongs to the carbohydrate kinase PfkB family.</text>
</comment>
<keyword evidence="2" id="KW-0808">Transferase</keyword>
<dbReference type="Proteomes" id="UP000235916">
    <property type="component" value="Unassembled WGS sequence"/>
</dbReference>
<protein>
    <submittedName>
        <fullName evidence="7">Carbohydrate kinase</fullName>
    </submittedName>
</protein>
<gene>
    <name evidence="7" type="ORF">C1O66_12535</name>
</gene>
<evidence type="ECO:0000256" key="3">
    <source>
        <dbReference type="ARBA" id="ARBA00022741"/>
    </source>
</evidence>
<feature type="domain" description="Carbohydrate kinase PfkB" evidence="6">
    <location>
        <begin position="23"/>
        <end position="292"/>
    </location>
</feature>
<dbReference type="Pfam" id="PF00294">
    <property type="entry name" value="PfkB"/>
    <property type="match status" value="1"/>
</dbReference>
<dbReference type="PANTHER" id="PTHR43085">
    <property type="entry name" value="HEXOKINASE FAMILY MEMBER"/>
    <property type="match status" value="1"/>
</dbReference>
<dbReference type="AlphaFoldDB" id="A0A2N8L1Y7"/>
<dbReference type="InterPro" id="IPR050306">
    <property type="entry name" value="PfkB_Carbo_kinase"/>
</dbReference>
<evidence type="ECO:0000313" key="7">
    <source>
        <dbReference type="EMBL" id="PND39721.1"/>
    </source>
</evidence>
<dbReference type="InterPro" id="IPR011611">
    <property type="entry name" value="PfkB_dom"/>
</dbReference>
<dbReference type="OrthoDB" id="9779730at2"/>
<proteinExistence type="inferred from homology"/>
<dbReference type="RefSeq" id="WP_102769627.1">
    <property type="nucleotide sequence ID" value="NZ_POSP01000003.1"/>
</dbReference>
<dbReference type="GO" id="GO:0016301">
    <property type="term" value="F:kinase activity"/>
    <property type="evidence" value="ECO:0007669"/>
    <property type="project" value="UniProtKB-KW"/>
</dbReference>
<dbReference type="PANTHER" id="PTHR43085:SF1">
    <property type="entry name" value="PSEUDOURIDINE KINASE-RELATED"/>
    <property type="match status" value="1"/>
</dbReference>
<keyword evidence="8" id="KW-1185">Reference proteome</keyword>
<accession>A0A2N8L1Y7</accession>